<evidence type="ECO:0000313" key="14">
    <source>
        <dbReference type="Proteomes" id="UP000254866"/>
    </source>
</evidence>
<keyword evidence="4" id="KW-0554">One-carbon metabolism</keyword>
<protein>
    <recommendedName>
        <fullName evidence="3">tetrahydrofolate synthase</fullName>
        <ecNumber evidence="3">6.3.2.17</ecNumber>
    </recommendedName>
    <alternativeName>
        <fullName evidence="11">Folylpoly-gamma-glutamate synthetase</fullName>
    </alternativeName>
    <alternativeName>
        <fullName evidence="10">Tetrahydrofolylpolyglutamate synthase</fullName>
    </alternativeName>
</protein>
<evidence type="ECO:0000256" key="12">
    <source>
        <dbReference type="ARBA" id="ARBA00047493"/>
    </source>
</evidence>
<dbReference type="AlphaFoldDB" id="A0A370TBX5"/>
<evidence type="ECO:0000256" key="10">
    <source>
        <dbReference type="ARBA" id="ARBA00030592"/>
    </source>
</evidence>
<evidence type="ECO:0000256" key="5">
    <source>
        <dbReference type="ARBA" id="ARBA00022598"/>
    </source>
</evidence>
<dbReference type="Proteomes" id="UP000254866">
    <property type="component" value="Unassembled WGS sequence"/>
</dbReference>
<evidence type="ECO:0000256" key="8">
    <source>
        <dbReference type="ARBA" id="ARBA00022840"/>
    </source>
</evidence>
<comment type="pathway">
    <text evidence="1">Cofactor biosynthesis; tetrahydrofolylpolyglutamate biosynthesis.</text>
</comment>
<name>A0A370TBX5_9HELO</name>
<dbReference type="NCBIfam" id="TIGR01499">
    <property type="entry name" value="folC"/>
    <property type="match status" value="1"/>
</dbReference>
<dbReference type="InterPro" id="IPR036615">
    <property type="entry name" value="Mur_ligase_C_dom_sf"/>
</dbReference>
<dbReference type="Gene3D" id="3.90.190.20">
    <property type="entry name" value="Mur ligase, C-terminal domain"/>
    <property type="match status" value="1"/>
</dbReference>
<dbReference type="RefSeq" id="XP_031865674.1">
    <property type="nucleotide sequence ID" value="XM_032018375.1"/>
</dbReference>
<evidence type="ECO:0000313" key="13">
    <source>
        <dbReference type="EMBL" id="RDL31543.1"/>
    </source>
</evidence>
<evidence type="ECO:0000256" key="2">
    <source>
        <dbReference type="ARBA" id="ARBA00008276"/>
    </source>
</evidence>
<keyword evidence="14" id="KW-1185">Reference proteome</keyword>
<dbReference type="GO" id="GO:0046872">
    <property type="term" value="F:metal ion binding"/>
    <property type="evidence" value="ECO:0007669"/>
    <property type="project" value="UniProtKB-KW"/>
</dbReference>
<comment type="similarity">
    <text evidence="2">Belongs to the folylpolyglutamate synthase family.</text>
</comment>
<evidence type="ECO:0000256" key="9">
    <source>
        <dbReference type="ARBA" id="ARBA00022842"/>
    </source>
</evidence>
<reference evidence="13 14" key="1">
    <citation type="journal article" date="2018" name="IMA Fungus">
        <title>IMA Genome-F 9: Draft genome sequence of Annulohypoxylon stygium, Aspergillus mulundensis, Berkeleyomyces basicola (syn. Thielaviopsis basicola), Ceratocystis smalleyi, two Cercospora beticola strains, Coleophoma cylindrospora, Fusarium fracticaudum, Phialophora cf. hyalina, and Morchella septimelata.</title>
        <authorList>
            <person name="Wingfield B.D."/>
            <person name="Bills G.F."/>
            <person name="Dong Y."/>
            <person name="Huang W."/>
            <person name="Nel W.J."/>
            <person name="Swalarsk-Parry B.S."/>
            <person name="Vaghefi N."/>
            <person name="Wilken P.M."/>
            <person name="An Z."/>
            <person name="de Beer Z.W."/>
            <person name="De Vos L."/>
            <person name="Chen L."/>
            <person name="Duong T.A."/>
            <person name="Gao Y."/>
            <person name="Hammerbacher A."/>
            <person name="Kikkert J.R."/>
            <person name="Li Y."/>
            <person name="Li H."/>
            <person name="Li K."/>
            <person name="Li Q."/>
            <person name="Liu X."/>
            <person name="Ma X."/>
            <person name="Naidoo K."/>
            <person name="Pethybridge S.J."/>
            <person name="Sun J."/>
            <person name="Steenkamp E.T."/>
            <person name="van der Nest M.A."/>
            <person name="van Wyk S."/>
            <person name="Wingfield M.J."/>
            <person name="Xiong C."/>
            <person name="Yue Q."/>
            <person name="Zhang X."/>
        </authorList>
    </citation>
    <scope>NUCLEOTIDE SEQUENCE [LARGE SCALE GENOMIC DNA]</scope>
    <source>
        <strain evidence="13 14">BP 5553</strain>
    </source>
</reference>
<accession>A0A370TBX5</accession>
<comment type="caution">
    <text evidence="13">The sequence shown here is derived from an EMBL/GenBank/DDBJ whole genome shotgun (WGS) entry which is preliminary data.</text>
</comment>
<keyword evidence="7" id="KW-0547">Nucleotide-binding</keyword>
<dbReference type="STRING" id="2656787.A0A370TBX5"/>
<dbReference type="InterPro" id="IPR001645">
    <property type="entry name" value="Folylpolyglutamate_synth"/>
</dbReference>
<evidence type="ECO:0000256" key="6">
    <source>
        <dbReference type="ARBA" id="ARBA00022723"/>
    </source>
</evidence>
<evidence type="ECO:0000256" key="3">
    <source>
        <dbReference type="ARBA" id="ARBA00013025"/>
    </source>
</evidence>
<dbReference type="EC" id="6.3.2.17" evidence="3"/>
<dbReference type="GO" id="GO:0004326">
    <property type="term" value="F:tetrahydrofolylpolyglutamate synthase activity"/>
    <property type="evidence" value="ECO:0007669"/>
    <property type="project" value="UniProtKB-EC"/>
</dbReference>
<keyword evidence="5" id="KW-0436">Ligase</keyword>
<dbReference type="SUPFAM" id="SSF53244">
    <property type="entry name" value="MurD-like peptide ligases, peptide-binding domain"/>
    <property type="match status" value="1"/>
</dbReference>
<keyword evidence="9" id="KW-0460">Magnesium</keyword>
<proteinExistence type="inferred from homology"/>
<dbReference type="GeneID" id="43602601"/>
<dbReference type="EMBL" id="NPIC01000012">
    <property type="protein sequence ID" value="RDL31543.1"/>
    <property type="molecule type" value="Genomic_DNA"/>
</dbReference>
<evidence type="ECO:0000256" key="11">
    <source>
        <dbReference type="ARBA" id="ARBA00030876"/>
    </source>
</evidence>
<evidence type="ECO:0000256" key="1">
    <source>
        <dbReference type="ARBA" id="ARBA00005150"/>
    </source>
</evidence>
<dbReference type="GO" id="GO:0006730">
    <property type="term" value="P:one-carbon metabolic process"/>
    <property type="evidence" value="ECO:0007669"/>
    <property type="project" value="UniProtKB-KW"/>
</dbReference>
<dbReference type="InterPro" id="IPR036565">
    <property type="entry name" value="Mur-like_cat_sf"/>
</dbReference>
<evidence type="ECO:0000256" key="7">
    <source>
        <dbReference type="ARBA" id="ARBA00022741"/>
    </source>
</evidence>
<dbReference type="SUPFAM" id="SSF53623">
    <property type="entry name" value="MurD-like peptide ligases, catalytic domain"/>
    <property type="match status" value="1"/>
</dbReference>
<dbReference type="Gene3D" id="3.40.1190.10">
    <property type="entry name" value="Mur-like, catalytic domain"/>
    <property type="match status" value="1"/>
</dbReference>
<keyword evidence="6" id="KW-0479">Metal-binding</keyword>
<dbReference type="PANTHER" id="PTHR11136">
    <property type="entry name" value="FOLYLPOLYGLUTAMATE SYNTHASE-RELATED"/>
    <property type="match status" value="1"/>
</dbReference>
<comment type="catalytic activity">
    <reaction evidence="12">
        <text>(6S)-5,6,7,8-tetrahydrofolyl-(gamma-L-Glu)(n) + L-glutamate + ATP = (6S)-5,6,7,8-tetrahydrofolyl-(gamma-L-Glu)(n+1) + ADP + phosphate + H(+)</text>
        <dbReference type="Rhea" id="RHEA:10580"/>
        <dbReference type="Rhea" id="RHEA-COMP:14738"/>
        <dbReference type="Rhea" id="RHEA-COMP:14740"/>
        <dbReference type="ChEBI" id="CHEBI:15378"/>
        <dbReference type="ChEBI" id="CHEBI:29985"/>
        <dbReference type="ChEBI" id="CHEBI:30616"/>
        <dbReference type="ChEBI" id="CHEBI:43474"/>
        <dbReference type="ChEBI" id="CHEBI:141005"/>
        <dbReference type="ChEBI" id="CHEBI:456216"/>
        <dbReference type="EC" id="6.3.2.17"/>
    </reaction>
</comment>
<dbReference type="PANTHER" id="PTHR11136:SF5">
    <property type="entry name" value="FOLYLPOLYGLUTAMATE SYNTHASE, MITOCHONDRIAL"/>
    <property type="match status" value="1"/>
</dbReference>
<dbReference type="GO" id="GO:0005829">
    <property type="term" value="C:cytosol"/>
    <property type="evidence" value="ECO:0007669"/>
    <property type="project" value="TreeGrafter"/>
</dbReference>
<dbReference type="UniPathway" id="UPA00850"/>
<evidence type="ECO:0000256" key="4">
    <source>
        <dbReference type="ARBA" id="ARBA00022563"/>
    </source>
</evidence>
<sequence length="669" mass="75150">MERSYDEAIRCLNSRKASPKPNLDDMRGSDDMVEWLELLGHSAEHMDSLNAIHVSGTNGKGSTCAFVASFLKAHGNNTGYPQSIGLYTSPHMKSIRERIRINGEPISEEHFTTRFFEIWDKLPGQATPTLDIPRYLQLLALLSFHVFIEEKVDVAIYECHLGAEFDATNIIRTPLATAITPISMDHASLLGPTIQDIAWHKAGILKSECLAFSAIQNPEVAMVLEQRAAEKGVVLKYIGVDSALPTYAAALKPEFQRINCSLALAVVRAWLSVKAPQGQSSMENTITRGIEQFSWPGRYQQINQRNCQWFLDGAHNDLSLRYAVKWFAETATGKQNNSVISTRILIFSQFSTRDGTALLRSIAESLQDNKIWMQYIIFTTYDERRDGQTRIDRNLKKRFSAEVQARYAETWGHLDPTATVLRERTIEGALDRAREIGDQNNGMQAPALLPILSHLSLRRDPNHDLPETPNTRRALRKGDWRLRHEDRFDEGGLMTAGTITRRNDPLHSPIPVLAKETPLAHTTSKHELCHELPGYDSTLEGEKRSQMMNVLSRSTTSSSWLGFILKQIYDYSGNLIDRTVYANLHPGYCIHFRAVHSTAASEGVFIRGPEGDPHHQVVLIHVSTVHYIIMTVDHAPLDEFNHRGVAVVADGVIEAEQAVPPESRSCMPF</sequence>
<dbReference type="GO" id="GO:0005524">
    <property type="term" value="F:ATP binding"/>
    <property type="evidence" value="ECO:0007669"/>
    <property type="project" value="UniProtKB-KW"/>
</dbReference>
<dbReference type="GO" id="GO:0005739">
    <property type="term" value="C:mitochondrion"/>
    <property type="evidence" value="ECO:0007669"/>
    <property type="project" value="TreeGrafter"/>
</dbReference>
<gene>
    <name evidence="13" type="ORF">BP5553_09752</name>
</gene>
<organism evidence="13 14">
    <name type="scientific">Venustampulla echinocandica</name>
    <dbReference type="NCBI Taxonomy" id="2656787"/>
    <lineage>
        <taxon>Eukaryota</taxon>
        <taxon>Fungi</taxon>
        <taxon>Dikarya</taxon>
        <taxon>Ascomycota</taxon>
        <taxon>Pezizomycotina</taxon>
        <taxon>Leotiomycetes</taxon>
        <taxon>Helotiales</taxon>
        <taxon>Pleuroascaceae</taxon>
        <taxon>Venustampulla</taxon>
    </lineage>
</organism>
<keyword evidence="8" id="KW-0067">ATP-binding</keyword>
<dbReference type="OrthoDB" id="5212574at2759"/>